<evidence type="ECO:0000313" key="2">
    <source>
        <dbReference type="Proteomes" id="UP000070383"/>
    </source>
</evidence>
<name>A0A133KB36_9FIRM</name>
<reference evidence="2" key="1">
    <citation type="submission" date="2016-01" db="EMBL/GenBank/DDBJ databases">
        <authorList>
            <person name="Mitreva M."/>
            <person name="Pepin K.H."/>
            <person name="Mihindukulasuriya K.A."/>
            <person name="Fulton R."/>
            <person name="Fronick C."/>
            <person name="O'Laughlin M."/>
            <person name="Miner T."/>
            <person name="Herter B."/>
            <person name="Rosa B.A."/>
            <person name="Cordes M."/>
            <person name="Tomlinson C."/>
            <person name="Wollam A."/>
            <person name="Palsikar V.B."/>
            <person name="Mardis E.R."/>
            <person name="Wilson R.K."/>
        </authorList>
    </citation>
    <scope>NUCLEOTIDE SEQUENCE [LARGE SCALE GENOMIC DNA]</scope>
    <source>
        <strain evidence="2">MJR8151</strain>
    </source>
</reference>
<gene>
    <name evidence="1" type="ORF">HMPREF3200_01667</name>
</gene>
<dbReference type="OrthoDB" id="5458390at2"/>
<proteinExistence type="predicted"/>
<protein>
    <submittedName>
        <fullName evidence="1">Uncharacterized protein</fullName>
    </submittedName>
</protein>
<comment type="caution">
    <text evidence="1">The sequence shown here is derived from an EMBL/GenBank/DDBJ whole genome shotgun (WGS) entry which is preliminary data.</text>
</comment>
<dbReference type="Proteomes" id="UP000070383">
    <property type="component" value="Unassembled WGS sequence"/>
</dbReference>
<dbReference type="STRING" id="33036.HMPREF3200_01667"/>
<dbReference type="PATRIC" id="fig|33036.3.peg.1650"/>
<dbReference type="RefSeq" id="WP_060929811.1">
    <property type="nucleotide sequence ID" value="NZ_CAMPNK010000003.1"/>
</dbReference>
<organism evidence="1 2">
    <name type="scientific">Anaerococcus tetradius</name>
    <dbReference type="NCBI Taxonomy" id="33036"/>
    <lineage>
        <taxon>Bacteria</taxon>
        <taxon>Bacillati</taxon>
        <taxon>Bacillota</taxon>
        <taxon>Tissierellia</taxon>
        <taxon>Tissierellales</taxon>
        <taxon>Peptoniphilaceae</taxon>
        <taxon>Anaerococcus</taxon>
    </lineage>
</organism>
<sequence>MRRPLNYEILKHFTKVDKASANDVYQALENEFKDHKAFTKANIMESLMTAKENGLIDEDSYTLINDELVVYYKASEEQKQTINSYIK</sequence>
<evidence type="ECO:0000313" key="1">
    <source>
        <dbReference type="EMBL" id="KWZ76714.1"/>
    </source>
</evidence>
<dbReference type="AlphaFoldDB" id="A0A133KB36"/>
<keyword evidence="2" id="KW-1185">Reference proteome</keyword>
<dbReference type="EMBL" id="LRPM01000071">
    <property type="protein sequence ID" value="KWZ76714.1"/>
    <property type="molecule type" value="Genomic_DNA"/>
</dbReference>
<accession>A0A133KB36</accession>